<feature type="compositionally biased region" description="Basic and acidic residues" evidence="9">
    <location>
        <begin position="1534"/>
        <end position="1553"/>
    </location>
</feature>
<name>A0AAW1V805_9CUCU</name>
<dbReference type="InterPro" id="IPR027165">
    <property type="entry name" value="CND3"/>
</dbReference>
<evidence type="ECO:0000256" key="3">
    <source>
        <dbReference type="ARBA" id="ARBA00022454"/>
    </source>
</evidence>
<dbReference type="Proteomes" id="UP001431783">
    <property type="component" value="Unassembled WGS sequence"/>
</dbReference>
<sequence>MSMQKNFLSVVNKAQNREFCHKKLLKSIENSFDINELDAFLNVYSKALFHLYCSEYANKNPFVARGLEFLAKLAIDITLKCVKPLDVTNPNGTVSQVYDITSDQFFNNLLKCSLKFTLVEKSEVRFNTCYFITVLLQNIGNNVEMDYSLCNTILESLVELLDDPKVNVRLQALKALVRLQEPGNPECVVLNSFLVLFADPNSEVRKAVISLVAPHPQSFAKIRERLNDIDINVRQAAYTKWADTNPKLYLKIVDRNFILTCGFADNYKKINQIVTEKLLPKWLTAYQGNYLDLLKALKLDADENDIKNFEDLCSNVMDVFLKAHSFSDVVKCLPINKKDKVVPVDLIHLESALYWSILVSYLRNRDDSDDYLQDILPELTAFSNYIERVIKEKSATAMDEWENLEYQNIILQLFKMASGYDMSDEVGRKTFYNLILQILSTYKFQQKVITIIINVAAQLNQNICTLTTDMCQVISEIREPLIDDIPSEETLRARNFQMSQLKVKIHNLEIAEEDALKIKDFQHANIVHNELKECQRQFEVLTNTFSQSEKVRTSKDDPETICRCLDILIGLLQTPSIIKMSEALLTCKDEFLMPLMNNNISDIHWRFILCLGLFSVIDKDIAFQHANFMCLPIATYRAIPNYDKKALKISVACVTDLIRVYGVNVIGIEDANALMNQTTNRRKLYSEDMNELTAVNKEDINIEFIIDIIVDMLDDENEDVRNTAAKAISRLMLYNFPVNPELITRLILKWYNPLTVKKDVKLQQQVGFIITCFADHVEGSRRIVEKAVLPIIYNLVNAPRNSPLVEVDIDNVLKFLSALTTISKANETENIHRSLARSIIEKISNKPNDACTPYFAKLLTYLDVGSDDSESLKNMISSIEFVLPDILDKAPHKNLVKFMNQLKMNSTSILEESEQAVDESRSISKTAIQNRTEGNAEETSVNQDDGELKSCRKSPCTSRVSNENEKAQEVPKRNSNLHEIEGNFNEIEANTAKKNRKDNSSEQEEGTFKADDELSAQKNCKKSPFSNGISKKLSLMKHRRDSSRGGKKLPKIPEESTLDKFSKKSVVEKKCRVKKSKKIKEEDTKSSSKKSCIKKSIGKNIESSSDKGCSGFVNCDNTTSNNGVKNGLNLNSPKSMPHNASDNGNVNLEGQKDFPKKITRHLSKSQKVKIISQFVLQSSGTNINNSDTKSLENKSAISSKNEITKHSVDNSINKKNIARRLNNSAASSKSLVEKNVEQLQNTPSTDQKTPRKALLQRSTKQLSKTYSNIQIRSPVILLTPLKSRDCDTMSIQKHNGQGGSPQSSPDKTSLKKRVAKTPLSALGNRLSKKSSSATVTRSAPTKSFMENSSLPRTSSDTVHSERRDLRYSARKKNDYSAATPVRKRRSTTPNSLLKQKPNKIAKMNNCVDENKKEIKAANPISKTGNKNEKNEKRNNENTKTPAVISKPKYINDKNQSKNKSQGLRPQRIVSTEMKRNLRSPNKEKVSNLKKDNTKSNNTPKKKKELPVPVSMKKDINKEKNNSNKLPRKILRRSGRIEDKTLNEKEKPRGKKGENQYTSSDDDNCTKLSAKSDINCLKDISRDALKINSSLKSPRVLLNSDLNAKISTKVLKNVNSAVKESTSDPGVTGVGSKKNKKSKNAGVDIVNQSLKSCNRSNFNGNLSIERSPLSPPFTSTVTRSRRKKELSITRDRSSKRQLNFSTSSEETILKTFLQGDEEFQIIENMTIENVSSTNSSEDSRKENISINTSSSNSCREMKTPKTGRKHTLLNDSGPPTKKILRSSKKKLHRALASEN</sequence>
<feature type="compositionally biased region" description="Basic and acidic residues" evidence="9">
    <location>
        <begin position="1511"/>
        <end position="1521"/>
    </location>
</feature>
<dbReference type="SUPFAM" id="SSF48371">
    <property type="entry name" value="ARM repeat"/>
    <property type="match status" value="1"/>
</dbReference>
<feature type="repeat" description="HEAT" evidence="8">
    <location>
        <begin position="153"/>
        <end position="188"/>
    </location>
</feature>
<accession>A0AAW1V805</accession>
<dbReference type="GO" id="GO:0007076">
    <property type="term" value="P:mitotic chromosome condensation"/>
    <property type="evidence" value="ECO:0007669"/>
    <property type="project" value="InterPro"/>
</dbReference>
<feature type="compositionally biased region" description="Basic and acidic residues" evidence="9">
    <location>
        <begin position="962"/>
        <end position="981"/>
    </location>
</feature>
<feature type="region of interest" description="Disordered" evidence="9">
    <location>
        <begin position="1729"/>
        <end position="1794"/>
    </location>
</feature>
<feature type="region of interest" description="Disordered" evidence="9">
    <location>
        <begin position="913"/>
        <end position="1055"/>
    </location>
</feature>
<keyword evidence="5" id="KW-0498">Mitosis</keyword>
<gene>
    <name evidence="11" type="ORF">WA026_000397</name>
</gene>
<feature type="compositionally biased region" description="Low complexity" evidence="9">
    <location>
        <begin position="1743"/>
        <end position="1752"/>
    </location>
</feature>
<keyword evidence="4" id="KW-0132">Cell division</keyword>
<evidence type="ECO:0000256" key="4">
    <source>
        <dbReference type="ARBA" id="ARBA00022618"/>
    </source>
</evidence>
<comment type="subcellular location">
    <subcellularLocation>
        <location evidence="1">Chromosome</location>
    </subcellularLocation>
</comment>
<evidence type="ECO:0000256" key="9">
    <source>
        <dbReference type="SAM" id="MobiDB-lite"/>
    </source>
</evidence>
<evidence type="ECO:0000256" key="7">
    <source>
        <dbReference type="ARBA" id="ARBA00023306"/>
    </source>
</evidence>
<feature type="compositionally biased region" description="Polar residues" evidence="9">
    <location>
        <begin position="1329"/>
        <end position="1357"/>
    </location>
</feature>
<evidence type="ECO:0000256" key="6">
    <source>
        <dbReference type="ARBA" id="ARBA00023067"/>
    </source>
</evidence>
<feature type="compositionally biased region" description="Basic and acidic residues" evidence="9">
    <location>
        <begin position="1472"/>
        <end position="1493"/>
    </location>
</feature>
<feature type="compositionally biased region" description="Basic and acidic residues" evidence="9">
    <location>
        <begin position="1684"/>
        <end position="1693"/>
    </location>
</feature>
<dbReference type="GO" id="GO:0051301">
    <property type="term" value="P:cell division"/>
    <property type="evidence" value="ECO:0007669"/>
    <property type="project" value="UniProtKB-KW"/>
</dbReference>
<feature type="region of interest" description="Disordered" evidence="9">
    <location>
        <begin position="1289"/>
        <end position="1564"/>
    </location>
</feature>
<dbReference type="PANTHER" id="PTHR14418">
    <property type="entry name" value="CONDENSIN COMPLEX SUBUNIT 3-RELATED"/>
    <property type="match status" value="1"/>
</dbReference>
<organism evidence="11 12">
    <name type="scientific">Henosepilachna vigintioctopunctata</name>
    <dbReference type="NCBI Taxonomy" id="420089"/>
    <lineage>
        <taxon>Eukaryota</taxon>
        <taxon>Metazoa</taxon>
        <taxon>Ecdysozoa</taxon>
        <taxon>Arthropoda</taxon>
        <taxon>Hexapoda</taxon>
        <taxon>Insecta</taxon>
        <taxon>Pterygota</taxon>
        <taxon>Neoptera</taxon>
        <taxon>Endopterygota</taxon>
        <taxon>Coleoptera</taxon>
        <taxon>Polyphaga</taxon>
        <taxon>Cucujiformia</taxon>
        <taxon>Coccinelloidea</taxon>
        <taxon>Coccinellidae</taxon>
        <taxon>Epilachninae</taxon>
        <taxon>Epilachnini</taxon>
        <taxon>Henosepilachna</taxon>
    </lineage>
</organism>
<feature type="region of interest" description="Disordered" evidence="9">
    <location>
        <begin position="1618"/>
        <end position="1641"/>
    </location>
</feature>
<dbReference type="Gene3D" id="1.25.10.10">
    <property type="entry name" value="Leucine-rich Repeat Variant"/>
    <property type="match status" value="2"/>
</dbReference>
<keyword evidence="7" id="KW-0131">Cell cycle</keyword>
<keyword evidence="6" id="KW-0226">DNA condensation</keyword>
<feature type="region of interest" description="Disordered" evidence="9">
    <location>
        <begin position="1236"/>
        <end position="1261"/>
    </location>
</feature>
<dbReference type="GO" id="GO:0000793">
    <property type="term" value="C:condensed chromosome"/>
    <property type="evidence" value="ECO:0007669"/>
    <property type="project" value="TreeGrafter"/>
</dbReference>
<proteinExistence type="inferred from homology"/>
<feature type="region of interest" description="Disordered" evidence="9">
    <location>
        <begin position="1661"/>
        <end position="1698"/>
    </location>
</feature>
<dbReference type="GO" id="GO:0005737">
    <property type="term" value="C:cytoplasm"/>
    <property type="evidence" value="ECO:0007669"/>
    <property type="project" value="TreeGrafter"/>
</dbReference>
<feature type="compositionally biased region" description="Basic and acidic residues" evidence="9">
    <location>
        <begin position="1358"/>
        <end position="1374"/>
    </location>
</feature>
<evidence type="ECO:0000256" key="2">
    <source>
        <dbReference type="ARBA" id="ARBA00006533"/>
    </source>
</evidence>
<feature type="compositionally biased region" description="Basic and acidic residues" evidence="9">
    <location>
        <begin position="1425"/>
        <end position="1436"/>
    </location>
</feature>
<dbReference type="PROSITE" id="PS50077">
    <property type="entry name" value="HEAT_REPEAT"/>
    <property type="match status" value="2"/>
</dbReference>
<evidence type="ECO:0000256" key="5">
    <source>
        <dbReference type="ARBA" id="ARBA00022776"/>
    </source>
</evidence>
<dbReference type="PANTHER" id="PTHR14418:SF5">
    <property type="entry name" value="CONDENSIN COMPLEX SUBUNIT 3"/>
    <property type="match status" value="1"/>
</dbReference>
<evidence type="ECO:0000256" key="1">
    <source>
        <dbReference type="ARBA" id="ARBA00004286"/>
    </source>
</evidence>
<reference evidence="11 12" key="1">
    <citation type="submission" date="2023-03" db="EMBL/GenBank/DDBJ databases">
        <title>Genome insight into feeding habits of ladybird beetles.</title>
        <authorList>
            <person name="Li H.-S."/>
            <person name="Huang Y.-H."/>
            <person name="Pang H."/>
        </authorList>
    </citation>
    <scope>NUCLEOTIDE SEQUENCE [LARGE SCALE GENOMIC DNA]</scope>
    <source>
        <strain evidence="11">SYSU_2023b</strain>
        <tissue evidence="11">Whole body</tissue>
    </source>
</reference>
<feature type="repeat" description="HEAT" evidence="8">
    <location>
        <begin position="705"/>
        <end position="731"/>
    </location>
</feature>
<evidence type="ECO:0000256" key="8">
    <source>
        <dbReference type="PROSITE-ProRule" id="PRU00103"/>
    </source>
</evidence>
<feature type="compositionally biased region" description="Basic residues" evidence="9">
    <location>
        <begin position="1034"/>
        <end position="1050"/>
    </location>
</feature>
<comment type="similarity">
    <text evidence="2">Belongs to the CND3 (condensin subunit 3) family.</text>
</comment>
<dbReference type="InterPro" id="IPR011989">
    <property type="entry name" value="ARM-like"/>
</dbReference>
<keyword evidence="12" id="KW-1185">Reference proteome</keyword>
<feature type="compositionally biased region" description="Polar residues" evidence="9">
    <location>
        <begin position="923"/>
        <end position="943"/>
    </location>
</feature>
<comment type="caution">
    <text evidence="11">The sequence shown here is derived from an EMBL/GenBank/DDBJ whole genome shotgun (WGS) entry which is preliminary data.</text>
</comment>
<feature type="compositionally biased region" description="Polar residues" evidence="9">
    <location>
        <begin position="1289"/>
        <end position="1307"/>
    </location>
</feature>
<evidence type="ECO:0000313" key="12">
    <source>
        <dbReference type="Proteomes" id="UP001431783"/>
    </source>
</evidence>
<protein>
    <recommendedName>
        <fullName evidence="10">Nuclear condensin complex subunit 3 C-terminal domain-containing protein</fullName>
    </recommendedName>
</protein>
<dbReference type="EMBL" id="JARQZJ010000121">
    <property type="protein sequence ID" value="KAK9888125.1"/>
    <property type="molecule type" value="Genomic_DNA"/>
</dbReference>
<keyword evidence="3" id="KW-0158">Chromosome</keyword>
<feature type="compositionally biased region" description="Basic residues" evidence="9">
    <location>
        <begin position="1777"/>
        <end position="1788"/>
    </location>
</feature>
<feature type="domain" description="Nuclear condensin complex subunit 3 C-terminal" evidence="10">
    <location>
        <begin position="563"/>
        <end position="863"/>
    </location>
</feature>
<dbReference type="InterPro" id="IPR016024">
    <property type="entry name" value="ARM-type_fold"/>
</dbReference>
<evidence type="ECO:0000259" key="10">
    <source>
        <dbReference type="Pfam" id="PF12719"/>
    </source>
</evidence>
<dbReference type="Pfam" id="PF12719">
    <property type="entry name" value="Cnd3"/>
    <property type="match status" value="1"/>
</dbReference>
<dbReference type="InterPro" id="IPR025977">
    <property type="entry name" value="Cnd3_C"/>
</dbReference>
<feature type="compositionally biased region" description="Polar residues" evidence="9">
    <location>
        <begin position="1237"/>
        <end position="1247"/>
    </location>
</feature>
<evidence type="ECO:0000313" key="11">
    <source>
        <dbReference type="EMBL" id="KAK9888125.1"/>
    </source>
</evidence>
<dbReference type="GO" id="GO:0000796">
    <property type="term" value="C:condensin complex"/>
    <property type="evidence" value="ECO:0007669"/>
    <property type="project" value="InterPro"/>
</dbReference>
<dbReference type="InterPro" id="IPR021133">
    <property type="entry name" value="HEAT_type_2"/>
</dbReference>